<gene>
    <name evidence="2" type="ORF">MGSAQ_000395</name>
</gene>
<accession>A0A1B6NYM6</accession>
<name>A0A1B6NYM6_9ZZZZ</name>
<reference evidence="2" key="1">
    <citation type="submission" date="2013-11" db="EMBL/GenBank/DDBJ databases">
        <title>Microbial diversity, functional groups and degradation webs in Northern and Southern Mediterranean and Red Sea marine crude oil polluted sites.</title>
        <authorList>
            <person name="Daffonchio D."/>
            <person name="Mapelli F."/>
            <person name="Ferrer M."/>
            <person name="Richter M."/>
            <person name="Cherif A."/>
            <person name="Malkawi H.I."/>
            <person name="Yakimov M.M."/>
            <person name="Abdel-Fattah Y.R."/>
            <person name="Blaghen M."/>
            <person name="Golyshin P.N."/>
            <person name="Kalogerakis N."/>
            <person name="Boon N."/>
            <person name="Magagnini M."/>
            <person name="Fava F."/>
        </authorList>
    </citation>
    <scope>NUCLEOTIDE SEQUENCE</scope>
</reference>
<feature type="domain" description="DUF4357" evidence="1">
    <location>
        <begin position="5"/>
        <end position="57"/>
    </location>
</feature>
<dbReference type="EMBL" id="AYSL01000150">
    <property type="protein sequence ID" value="KTF08112.1"/>
    <property type="molecule type" value="Genomic_DNA"/>
</dbReference>
<evidence type="ECO:0000259" key="1">
    <source>
        <dbReference type="Pfam" id="PF14267"/>
    </source>
</evidence>
<sequence>MVEIREKLLSKGVISLSGSHIVFERDYLFKTPVRIRFLLLGSSNGWVDWKTEQGISLHEYEGRTLSLAER</sequence>
<dbReference type="Pfam" id="PF14267">
    <property type="entry name" value="DUF4357"/>
    <property type="match status" value="1"/>
</dbReference>
<dbReference type="InterPro" id="IPR025579">
    <property type="entry name" value="DUF4357"/>
</dbReference>
<protein>
    <recommendedName>
        <fullName evidence="1">DUF4357 domain-containing protein</fullName>
    </recommendedName>
</protein>
<dbReference type="AlphaFoldDB" id="A0A1B6NYM6"/>
<comment type="caution">
    <text evidence="2">The sequence shown here is derived from an EMBL/GenBank/DDBJ whole genome shotgun (WGS) entry which is preliminary data.</text>
</comment>
<proteinExistence type="predicted"/>
<evidence type="ECO:0000313" key="2">
    <source>
        <dbReference type="EMBL" id="KTF08112.1"/>
    </source>
</evidence>
<organism evidence="2">
    <name type="scientific">marine sediment metagenome</name>
    <dbReference type="NCBI Taxonomy" id="412755"/>
    <lineage>
        <taxon>unclassified sequences</taxon>
        <taxon>metagenomes</taxon>
        <taxon>ecological metagenomes</taxon>
    </lineage>
</organism>